<protein>
    <recommendedName>
        <fullName evidence="5">P-type ATPase A domain-containing protein</fullName>
    </recommendedName>
</protein>
<evidence type="ECO:0000313" key="6">
    <source>
        <dbReference type="EMBL" id="CAA7263119.1"/>
    </source>
</evidence>
<dbReference type="PANTHER" id="PTHR24093">
    <property type="entry name" value="CATION TRANSPORTING ATPASE"/>
    <property type="match status" value="1"/>
</dbReference>
<feature type="region of interest" description="Disordered" evidence="3">
    <location>
        <begin position="126"/>
        <end position="168"/>
    </location>
</feature>
<dbReference type="Gene3D" id="2.70.150.10">
    <property type="entry name" value="Calcium-transporting ATPase, cytoplasmic transduction domain A"/>
    <property type="match status" value="1"/>
</dbReference>
<keyword evidence="4" id="KW-1133">Transmembrane helix</keyword>
<evidence type="ECO:0000256" key="3">
    <source>
        <dbReference type="SAM" id="MobiDB-lite"/>
    </source>
</evidence>
<keyword evidence="4" id="KW-0812">Transmembrane</keyword>
<feature type="transmembrane region" description="Helical" evidence="4">
    <location>
        <begin position="622"/>
        <end position="649"/>
    </location>
</feature>
<dbReference type="SUPFAM" id="SSF81665">
    <property type="entry name" value="Calcium ATPase, transmembrane domain M"/>
    <property type="match status" value="1"/>
</dbReference>
<dbReference type="InterPro" id="IPR023298">
    <property type="entry name" value="ATPase_P-typ_TM_dom_sf"/>
</dbReference>
<dbReference type="GO" id="GO:0005886">
    <property type="term" value="C:plasma membrane"/>
    <property type="evidence" value="ECO:0007669"/>
    <property type="project" value="TreeGrafter"/>
</dbReference>
<feature type="region of interest" description="Disordered" evidence="3">
    <location>
        <begin position="223"/>
        <end position="252"/>
    </location>
</feature>
<dbReference type="GO" id="GO:0005388">
    <property type="term" value="F:P-type calcium transporter activity"/>
    <property type="evidence" value="ECO:0007669"/>
    <property type="project" value="TreeGrafter"/>
</dbReference>
<comment type="caution">
    <text evidence="6">The sequence shown here is derived from an EMBL/GenBank/DDBJ whole genome shotgun (WGS) entry which is preliminary data.</text>
</comment>
<keyword evidence="7" id="KW-1185">Reference proteome</keyword>
<accession>A0A8S0XI54</accession>
<dbReference type="EMBL" id="CACVBS010000038">
    <property type="protein sequence ID" value="CAA7263119.1"/>
    <property type="molecule type" value="Genomic_DNA"/>
</dbReference>
<evidence type="ECO:0000256" key="4">
    <source>
        <dbReference type="SAM" id="Phobius"/>
    </source>
</evidence>
<proteinExistence type="predicted"/>
<dbReference type="Gene3D" id="3.40.1110.10">
    <property type="entry name" value="Calcium-transporting ATPase, cytoplasmic domain N"/>
    <property type="match status" value="1"/>
</dbReference>
<sequence>MSEPSVGSYRLVHHPNYLYDRTTYADFCHAPLTFLLSLKTMADSDESWRLQIPQISVTANADEALQDSNDAGVAGAGDRDLPCGLLSPTSVVLVDDHPTQASNGRNSSLLCSPLSLSTIPEVKAVATDEQVGASPTSLAKPDDKPDDIPPSTPPSPTFTDGESEDGRHFPTTLVLRDSRPDENIQLPLVVDPNTKNLRLVDDGKTSVEDLNLKAALERDGLPVDFGKKTQSTPKPLRPVYDDANDTTDPTPFTFKPMSLARMFDPKDIDALIQFEGTPGIIEGLCTSPSRGITTIEPPEDARPKIRTNTKKELEAPNESDEKLPAILLTGPTPSGSGGDAPYVPLAERRRVYGDNIIPIWPPPALITVIWRSSTKSVILFSASISIALTLNLVSKTPGHSVRWAQYTACLVLLMLIILSSSISNWWMGLLSHRVERCCEERGVRVIRDGVEAIIDAKDLVVGDLVLLEPGEVIPADGIFISGHGVRCDESACTGESNTIRKISYAEMLELYHRTAARGQDPNSSCTDCFLLSGSVVLEGTGKYIVAAVGKRSFNGRIMQALRRELEDTPLQKRIHQLTRRRRILALLVAISFFCSMMIKFFIHLAHESDRTPMDNGRSFLAIFILVLGMASFIGQSLGISRPADIILVLSRRRMMRDNILLRGLAAAETMARTTVICADKTAVLTQGCLKVVAGAFGTTAMFWRYPDEHAIRSDTNEESDAAGIFTFDLARLDTVLLPHLRTLIHDNLALGARLVWT</sequence>
<feature type="transmembrane region" description="Helical" evidence="4">
    <location>
        <begin position="405"/>
        <end position="426"/>
    </location>
</feature>
<dbReference type="InterPro" id="IPR008250">
    <property type="entry name" value="ATPase_P-typ_transduc_dom_A_sf"/>
</dbReference>
<dbReference type="Pfam" id="PF00122">
    <property type="entry name" value="E1-E2_ATPase"/>
    <property type="match status" value="1"/>
</dbReference>
<organism evidence="6 7">
    <name type="scientific">Cyclocybe aegerita</name>
    <name type="common">Black poplar mushroom</name>
    <name type="synonym">Agrocybe aegerita</name>
    <dbReference type="NCBI Taxonomy" id="1973307"/>
    <lineage>
        <taxon>Eukaryota</taxon>
        <taxon>Fungi</taxon>
        <taxon>Dikarya</taxon>
        <taxon>Basidiomycota</taxon>
        <taxon>Agaricomycotina</taxon>
        <taxon>Agaricomycetes</taxon>
        <taxon>Agaricomycetidae</taxon>
        <taxon>Agaricales</taxon>
        <taxon>Agaricineae</taxon>
        <taxon>Bolbitiaceae</taxon>
        <taxon>Cyclocybe</taxon>
    </lineage>
</organism>
<evidence type="ECO:0000259" key="5">
    <source>
        <dbReference type="Pfam" id="PF00122"/>
    </source>
</evidence>
<dbReference type="Gene3D" id="1.20.1110.10">
    <property type="entry name" value="Calcium-transporting ATPase, transmembrane domain"/>
    <property type="match status" value="1"/>
</dbReference>
<reference evidence="6 7" key="1">
    <citation type="submission" date="2020-01" db="EMBL/GenBank/DDBJ databases">
        <authorList>
            <person name="Gupta K D."/>
        </authorList>
    </citation>
    <scope>NUCLEOTIDE SEQUENCE [LARGE SCALE GENOMIC DNA]</scope>
</reference>
<gene>
    <name evidence="6" type="ORF">AAE3_LOCUS5253</name>
</gene>
<dbReference type="GO" id="GO:0000166">
    <property type="term" value="F:nucleotide binding"/>
    <property type="evidence" value="ECO:0007669"/>
    <property type="project" value="InterPro"/>
</dbReference>
<dbReference type="OrthoDB" id="3040189at2759"/>
<dbReference type="AlphaFoldDB" id="A0A8S0XI54"/>
<feature type="transmembrane region" description="Helical" evidence="4">
    <location>
        <begin position="376"/>
        <end position="393"/>
    </location>
</feature>
<dbReference type="Gene3D" id="3.40.50.1000">
    <property type="entry name" value="HAD superfamily/HAD-like"/>
    <property type="match status" value="1"/>
</dbReference>
<dbReference type="GO" id="GO:0012505">
    <property type="term" value="C:endomembrane system"/>
    <property type="evidence" value="ECO:0007669"/>
    <property type="project" value="UniProtKB-SubCell"/>
</dbReference>
<keyword evidence="2" id="KW-0460">Magnesium</keyword>
<feature type="transmembrane region" description="Helical" evidence="4">
    <location>
        <begin position="583"/>
        <end position="602"/>
    </location>
</feature>
<dbReference type="PANTHER" id="PTHR24093:SF369">
    <property type="entry name" value="CALCIUM-TRANSPORTING ATPASE"/>
    <property type="match status" value="1"/>
</dbReference>
<keyword evidence="4" id="KW-0472">Membrane</keyword>
<dbReference type="InterPro" id="IPR023214">
    <property type="entry name" value="HAD_sf"/>
</dbReference>
<comment type="subcellular location">
    <subcellularLocation>
        <location evidence="1">Endomembrane system</location>
        <topology evidence="1">Multi-pass membrane protein</topology>
    </subcellularLocation>
</comment>
<dbReference type="GO" id="GO:0006874">
    <property type="term" value="P:intracellular calcium ion homeostasis"/>
    <property type="evidence" value="ECO:0007669"/>
    <property type="project" value="TreeGrafter"/>
</dbReference>
<dbReference type="Proteomes" id="UP000467700">
    <property type="component" value="Unassembled WGS sequence"/>
</dbReference>
<evidence type="ECO:0000256" key="2">
    <source>
        <dbReference type="ARBA" id="ARBA00022842"/>
    </source>
</evidence>
<dbReference type="InterPro" id="IPR023299">
    <property type="entry name" value="ATPase_P-typ_cyto_dom_N"/>
</dbReference>
<evidence type="ECO:0000256" key="1">
    <source>
        <dbReference type="ARBA" id="ARBA00004127"/>
    </source>
</evidence>
<name>A0A8S0XI54_CYCAE</name>
<dbReference type="InterPro" id="IPR059000">
    <property type="entry name" value="ATPase_P-type_domA"/>
</dbReference>
<dbReference type="FunFam" id="2.70.150.10:FF:000028">
    <property type="entry name" value="Calcium-transporting ATPase"/>
    <property type="match status" value="1"/>
</dbReference>
<feature type="domain" description="P-type ATPase A" evidence="5">
    <location>
        <begin position="441"/>
        <end position="561"/>
    </location>
</feature>
<evidence type="ECO:0000313" key="7">
    <source>
        <dbReference type="Proteomes" id="UP000467700"/>
    </source>
</evidence>
<dbReference type="SUPFAM" id="SSF81653">
    <property type="entry name" value="Calcium ATPase, transduction domain A"/>
    <property type="match status" value="1"/>
</dbReference>